<accession>A0ABP9IW76</accession>
<organism evidence="1 2">
    <name type="scientific">Streptomyces siamensis</name>
    <dbReference type="NCBI Taxonomy" id="1274986"/>
    <lineage>
        <taxon>Bacteria</taxon>
        <taxon>Bacillati</taxon>
        <taxon>Actinomycetota</taxon>
        <taxon>Actinomycetes</taxon>
        <taxon>Kitasatosporales</taxon>
        <taxon>Streptomycetaceae</taxon>
        <taxon>Streptomyces</taxon>
    </lineage>
</organism>
<dbReference type="EMBL" id="BAABKB010000010">
    <property type="protein sequence ID" value="GAA5012525.1"/>
    <property type="molecule type" value="Genomic_DNA"/>
</dbReference>
<evidence type="ECO:0000313" key="2">
    <source>
        <dbReference type="Proteomes" id="UP001501759"/>
    </source>
</evidence>
<comment type="caution">
    <text evidence="1">The sequence shown here is derived from an EMBL/GenBank/DDBJ whole genome shotgun (WGS) entry which is preliminary data.</text>
</comment>
<evidence type="ECO:0008006" key="3">
    <source>
        <dbReference type="Google" id="ProtNLM"/>
    </source>
</evidence>
<evidence type="ECO:0000313" key="1">
    <source>
        <dbReference type="EMBL" id="GAA5012525.1"/>
    </source>
</evidence>
<protein>
    <recommendedName>
        <fullName evidence="3">Integrase</fullName>
    </recommendedName>
</protein>
<keyword evidence="2" id="KW-1185">Reference proteome</keyword>
<reference evidence="2" key="1">
    <citation type="journal article" date="2019" name="Int. J. Syst. Evol. Microbiol.">
        <title>The Global Catalogue of Microorganisms (GCM) 10K type strain sequencing project: providing services to taxonomists for standard genome sequencing and annotation.</title>
        <authorList>
            <consortium name="The Broad Institute Genomics Platform"/>
            <consortium name="The Broad Institute Genome Sequencing Center for Infectious Disease"/>
            <person name="Wu L."/>
            <person name="Ma J."/>
        </authorList>
    </citation>
    <scope>NUCLEOTIDE SEQUENCE [LARGE SCALE GENOMIC DNA]</scope>
    <source>
        <strain evidence="2">JCM 18409</strain>
    </source>
</reference>
<proteinExistence type="predicted"/>
<dbReference type="Proteomes" id="UP001501759">
    <property type="component" value="Unassembled WGS sequence"/>
</dbReference>
<name>A0ABP9IW76_9ACTN</name>
<sequence>MSPSPGLVQPVGSEGGLLKAAGLAKPAEWTVRELLTSFVSLMSEYGKASIEVIARVVGHRGTATTERVYRKQLRPVITEGVEAMDTVFGGDQKAATRTRTGPLDE</sequence>
<gene>
    <name evidence="1" type="ORF">GCM10023335_34610</name>
</gene>